<dbReference type="Gene3D" id="2.60.120.10">
    <property type="entry name" value="Jelly Rolls"/>
    <property type="match status" value="1"/>
</dbReference>
<dbReference type="SUPFAM" id="SSF51215">
    <property type="entry name" value="Regulatory protein AraC"/>
    <property type="match status" value="1"/>
</dbReference>
<dbReference type="Pfam" id="PF12833">
    <property type="entry name" value="HTH_18"/>
    <property type="match status" value="1"/>
</dbReference>
<evidence type="ECO:0000256" key="2">
    <source>
        <dbReference type="ARBA" id="ARBA00023125"/>
    </source>
</evidence>
<dbReference type="Gene3D" id="1.10.10.60">
    <property type="entry name" value="Homeodomain-like"/>
    <property type="match status" value="2"/>
</dbReference>
<protein>
    <submittedName>
        <fullName evidence="5">AraC family transcriptional regulator</fullName>
    </submittedName>
</protein>
<dbReference type="SUPFAM" id="SSF46689">
    <property type="entry name" value="Homeodomain-like"/>
    <property type="match status" value="2"/>
</dbReference>
<dbReference type="RefSeq" id="WP_212508218.1">
    <property type="nucleotide sequence ID" value="NZ_CP060696.1"/>
</dbReference>
<dbReference type="InterPro" id="IPR037923">
    <property type="entry name" value="HTH-like"/>
</dbReference>
<evidence type="ECO:0000313" key="5">
    <source>
        <dbReference type="EMBL" id="QNO19149.1"/>
    </source>
</evidence>
<dbReference type="PANTHER" id="PTHR43280">
    <property type="entry name" value="ARAC-FAMILY TRANSCRIPTIONAL REGULATOR"/>
    <property type="match status" value="1"/>
</dbReference>
<organism evidence="5 6">
    <name type="scientific">Caproicibacterium amylolyticum</name>
    <dbReference type="NCBI Taxonomy" id="2766537"/>
    <lineage>
        <taxon>Bacteria</taxon>
        <taxon>Bacillati</taxon>
        <taxon>Bacillota</taxon>
        <taxon>Clostridia</taxon>
        <taxon>Eubacteriales</taxon>
        <taxon>Oscillospiraceae</taxon>
        <taxon>Caproicibacterium</taxon>
    </lineage>
</organism>
<dbReference type="KEGG" id="caml:H6X83_05970"/>
<keyword evidence="1" id="KW-0805">Transcription regulation</keyword>
<feature type="domain" description="HTH araC/xylS-type" evidence="4">
    <location>
        <begin position="185"/>
        <end position="282"/>
    </location>
</feature>
<evidence type="ECO:0000256" key="1">
    <source>
        <dbReference type="ARBA" id="ARBA00023015"/>
    </source>
</evidence>
<dbReference type="Proteomes" id="UP000516046">
    <property type="component" value="Chromosome"/>
</dbReference>
<dbReference type="EMBL" id="CP060696">
    <property type="protein sequence ID" value="QNO19149.1"/>
    <property type="molecule type" value="Genomic_DNA"/>
</dbReference>
<dbReference type="AlphaFoldDB" id="A0A7G9WKD7"/>
<dbReference type="InterPro" id="IPR018062">
    <property type="entry name" value="HTH_AraC-typ_CS"/>
</dbReference>
<dbReference type="PANTHER" id="PTHR43280:SF28">
    <property type="entry name" value="HTH-TYPE TRANSCRIPTIONAL ACTIVATOR RHAS"/>
    <property type="match status" value="1"/>
</dbReference>
<reference evidence="5 6" key="1">
    <citation type="submission" date="2020-08" db="EMBL/GenBank/DDBJ databases">
        <authorList>
            <person name="Ren C."/>
            <person name="Gu Y."/>
            <person name="Xu Y."/>
        </authorList>
    </citation>
    <scope>NUCLEOTIDE SEQUENCE [LARGE SCALE GENOMIC DNA]</scope>
    <source>
        <strain evidence="5 6">LBM18003</strain>
    </source>
</reference>
<accession>A0A7G9WKD7</accession>
<dbReference type="InterPro" id="IPR003313">
    <property type="entry name" value="AraC-bd"/>
</dbReference>
<gene>
    <name evidence="5" type="ORF">H6X83_05970</name>
</gene>
<keyword evidence="6" id="KW-1185">Reference proteome</keyword>
<dbReference type="InterPro" id="IPR009057">
    <property type="entry name" value="Homeodomain-like_sf"/>
</dbReference>
<sequence length="286" mass="32417">MTAFSNCKEAVQHCITQKTFSVAYLFSEEKTMNLHVHDCYELYFSIAGGKKFLIGGQCYGIEPGDLFVINQYESHYLQQVDAMAHERIVLSIYPAYLQQLSSAQTDLTACFRRQNRAGENRLRLEKDAQKRFIYYVHKITSTRGFGEDLLSEAALVELMVLVNQKFLENQSITAEQPFQYNELVTKIIEYLNQHITQSLALDRLAAAFFISKSYLCRIFKLETGTTIVKYLTARRISIAKSLLAQGSSVTAACEDCGFNDYANFVKSFTKLVGISPKQYALGCASR</sequence>
<dbReference type="InterPro" id="IPR018060">
    <property type="entry name" value="HTH_AraC"/>
</dbReference>
<dbReference type="SMART" id="SM00342">
    <property type="entry name" value="HTH_ARAC"/>
    <property type="match status" value="1"/>
</dbReference>
<dbReference type="GO" id="GO:0043565">
    <property type="term" value="F:sequence-specific DNA binding"/>
    <property type="evidence" value="ECO:0007669"/>
    <property type="project" value="InterPro"/>
</dbReference>
<dbReference type="PROSITE" id="PS00041">
    <property type="entry name" value="HTH_ARAC_FAMILY_1"/>
    <property type="match status" value="1"/>
</dbReference>
<keyword evidence="2" id="KW-0238">DNA-binding</keyword>
<dbReference type="InterPro" id="IPR014710">
    <property type="entry name" value="RmlC-like_jellyroll"/>
</dbReference>
<evidence type="ECO:0000256" key="3">
    <source>
        <dbReference type="ARBA" id="ARBA00023163"/>
    </source>
</evidence>
<keyword evidence="3" id="KW-0804">Transcription</keyword>
<dbReference type="Pfam" id="PF02311">
    <property type="entry name" value="AraC_binding"/>
    <property type="match status" value="1"/>
</dbReference>
<dbReference type="GO" id="GO:0003700">
    <property type="term" value="F:DNA-binding transcription factor activity"/>
    <property type="evidence" value="ECO:0007669"/>
    <property type="project" value="InterPro"/>
</dbReference>
<evidence type="ECO:0000313" key="6">
    <source>
        <dbReference type="Proteomes" id="UP000516046"/>
    </source>
</evidence>
<dbReference type="PROSITE" id="PS01124">
    <property type="entry name" value="HTH_ARAC_FAMILY_2"/>
    <property type="match status" value="1"/>
</dbReference>
<proteinExistence type="predicted"/>
<name>A0A7G9WKD7_9FIRM</name>
<evidence type="ECO:0000259" key="4">
    <source>
        <dbReference type="PROSITE" id="PS01124"/>
    </source>
</evidence>